<protein>
    <submittedName>
        <fullName evidence="1">Uncharacterized protein</fullName>
    </submittedName>
</protein>
<name>A0A4P6JW08_KTERU</name>
<dbReference type="KEGG" id="kbs:EPA93_25580"/>
<keyword evidence="2" id="KW-1185">Reference proteome</keyword>
<evidence type="ECO:0000313" key="2">
    <source>
        <dbReference type="Proteomes" id="UP000290365"/>
    </source>
</evidence>
<evidence type="ECO:0000313" key="1">
    <source>
        <dbReference type="EMBL" id="QBD79166.1"/>
    </source>
</evidence>
<reference evidence="1 2" key="1">
    <citation type="submission" date="2019-01" db="EMBL/GenBank/DDBJ databases">
        <title>Ktedonosporobacter rubrisoli SCAWS-G2.</title>
        <authorList>
            <person name="Huang Y."/>
            <person name="Yan B."/>
        </authorList>
    </citation>
    <scope>NUCLEOTIDE SEQUENCE [LARGE SCALE GENOMIC DNA]</scope>
    <source>
        <strain evidence="1 2">SCAWS-G2</strain>
    </source>
</reference>
<dbReference type="EMBL" id="CP035758">
    <property type="protein sequence ID" value="QBD79166.1"/>
    <property type="molecule type" value="Genomic_DNA"/>
</dbReference>
<gene>
    <name evidence="1" type="ORF">EPA93_25580</name>
</gene>
<dbReference type="OrthoDB" id="164699at2"/>
<dbReference type="Proteomes" id="UP000290365">
    <property type="component" value="Chromosome"/>
</dbReference>
<dbReference type="RefSeq" id="WP_129890219.1">
    <property type="nucleotide sequence ID" value="NZ_CP035758.1"/>
</dbReference>
<organism evidence="1 2">
    <name type="scientific">Ktedonosporobacter rubrisoli</name>
    <dbReference type="NCBI Taxonomy" id="2509675"/>
    <lineage>
        <taxon>Bacteria</taxon>
        <taxon>Bacillati</taxon>
        <taxon>Chloroflexota</taxon>
        <taxon>Ktedonobacteria</taxon>
        <taxon>Ktedonobacterales</taxon>
        <taxon>Ktedonosporobacteraceae</taxon>
        <taxon>Ktedonosporobacter</taxon>
    </lineage>
</organism>
<proteinExistence type="predicted"/>
<sequence>MHNDSLETLLLRHYGGSAATPPELEQRLVASVRREAAEVRKQQRIATRLRTYPVSRRRVMRLVAMGSVGVGILSAGMEGLRTLEDALVGQDITQRPALS</sequence>
<dbReference type="AlphaFoldDB" id="A0A4P6JW08"/>
<accession>A0A4P6JW08</accession>